<dbReference type="EMBL" id="JARJCW010000033">
    <property type="protein sequence ID" value="KAJ7208622.1"/>
    <property type="molecule type" value="Genomic_DNA"/>
</dbReference>
<name>A0AAD6VCI2_9AGAR</name>
<sequence>MSWYQHQKRDINEDLDHILMRCESPGRELIWAAARTLWLERATVWPELSLGTILGCGLAEFRDGNGKVDQGARRLYRILISESAYLIWRLRNERVIEGPPKVWIEEIENKFRFVIKQRLQIDRVLANRPRKGKCPALPSKLVLETWSKILDHGQSLPADWLREPRVLVGTRAFPPRTPYRQDNSQGIG</sequence>
<evidence type="ECO:0000313" key="2">
    <source>
        <dbReference type="Proteomes" id="UP001219525"/>
    </source>
</evidence>
<proteinExistence type="predicted"/>
<dbReference type="Proteomes" id="UP001219525">
    <property type="component" value="Unassembled WGS sequence"/>
</dbReference>
<protein>
    <submittedName>
        <fullName evidence="1">Uncharacterized protein</fullName>
    </submittedName>
</protein>
<dbReference type="AlphaFoldDB" id="A0AAD6VCI2"/>
<comment type="caution">
    <text evidence="1">The sequence shown here is derived from an EMBL/GenBank/DDBJ whole genome shotgun (WGS) entry which is preliminary data.</text>
</comment>
<accession>A0AAD6VCI2</accession>
<gene>
    <name evidence="1" type="ORF">GGX14DRAFT_365373</name>
</gene>
<keyword evidence="2" id="KW-1185">Reference proteome</keyword>
<organism evidence="1 2">
    <name type="scientific">Mycena pura</name>
    <dbReference type="NCBI Taxonomy" id="153505"/>
    <lineage>
        <taxon>Eukaryota</taxon>
        <taxon>Fungi</taxon>
        <taxon>Dikarya</taxon>
        <taxon>Basidiomycota</taxon>
        <taxon>Agaricomycotina</taxon>
        <taxon>Agaricomycetes</taxon>
        <taxon>Agaricomycetidae</taxon>
        <taxon>Agaricales</taxon>
        <taxon>Marasmiineae</taxon>
        <taxon>Mycenaceae</taxon>
        <taxon>Mycena</taxon>
    </lineage>
</organism>
<evidence type="ECO:0000313" key="1">
    <source>
        <dbReference type="EMBL" id="KAJ7208622.1"/>
    </source>
</evidence>
<reference evidence="1" key="1">
    <citation type="submission" date="2023-03" db="EMBL/GenBank/DDBJ databases">
        <title>Massive genome expansion in bonnet fungi (Mycena s.s.) driven by repeated elements and novel gene families across ecological guilds.</title>
        <authorList>
            <consortium name="Lawrence Berkeley National Laboratory"/>
            <person name="Harder C.B."/>
            <person name="Miyauchi S."/>
            <person name="Viragh M."/>
            <person name="Kuo A."/>
            <person name="Thoen E."/>
            <person name="Andreopoulos B."/>
            <person name="Lu D."/>
            <person name="Skrede I."/>
            <person name="Drula E."/>
            <person name="Henrissat B."/>
            <person name="Morin E."/>
            <person name="Kohler A."/>
            <person name="Barry K."/>
            <person name="LaButti K."/>
            <person name="Morin E."/>
            <person name="Salamov A."/>
            <person name="Lipzen A."/>
            <person name="Mereny Z."/>
            <person name="Hegedus B."/>
            <person name="Baldrian P."/>
            <person name="Stursova M."/>
            <person name="Weitz H."/>
            <person name="Taylor A."/>
            <person name="Grigoriev I.V."/>
            <person name="Nagy L.G."/>
            <person name="Martin F."/>
            <person name="Kauserud H."/>
        </authorList>
    </citation>
    <scope>NUCLEOTIDE SEQUENCE</scope>
    <source>
        <strain evidence="1">9144</strain>
    </source>
</reference>